<dbReference type="Gene3D" id="3.40.630.10">
    <property type="entry name" value="Zn peptidases"/>
    <property type="match status" value="1"/>
</dbReference>
<dbReference type="CDD" id="cd05656">
    <property type="entry name" value="M42_Frv"/>
    <property type="match status" value="1"/>
</dbReference>
<organism evidence="7 8">
    <name type="scientific">Alkaliphilus hydrothermalis</name>
    <dbReference type="NCBI Taxonomy" id="1482730"/>
    <lineage>
        <taxon>Bacteria</taxon>
        <taxon>Bacillati</taxon>
        <taxon>Bacillota</taxon>
        <taxon>Clostridia</taxon>
        <taxon>Peptostreptococcales</taxon>
        <taxon>Natronincolaceae</taxon>
        <taxon>Alkaliphilus</taxon>
    </lineage>
</organism>
<evidence type="ECO:0000256" key="6">
    <source>
        <dbReference type="PIRNR" id="PIRNR001123"/>
    </source>
</evidence>
<dbReference type="EC" id="3.2.1.4" evidence="7"/>
<evidence type="ECO:0000256" key="4">
    <source>
        <dbReference type="ARBA" id="ARBA00022723"/>
    </source>
</evidence>
<evidence type="ECO:0000256" key="3">
    <source>
        <dbReference type="ARBA" id="ARBA00022670"/>
    </source>
</evidence>
<dbReference type="InterPro" id="IPR023367">
    <property type="entry name" value="Peptidase_M42_dom2"/>
</dbReference>
<proteinExistence type="inferred from homology"/>
<dbReference type="InterPro" id="IPR051464">
    <property type="entry name" value="Peptidase_M42_aminopept"/>
</dbReference>
<accession>A0ABS2NME3</accession>
<sequence length="332" mass="36314">MYTLNKELLKKLCTTYSPAGNEEKIRSVIESEVKDLVDEVYTDALGNLIAHKKGNGKKLMLSGHMDHIGLMVTYIDDKGFLRFANIGGISPSISVSQRVIFENGTIGVIGTEKLDSIKDLSLDKLFIDIGASSKEEAEEMISIGDVCVYYSECLIDDKKVFAPAMDDRIGCFVMIETLKQMKESKNDLYFVFSVQEEVGLRGAKTAAYGIDPDFGIALDVTATGDTPKGIKMAVKLGAGPAIKIKDNSVLCHPKVKNFMIEQAKKNDIPYQLEVLEFGGTDSGAIHLTKSGVPSGVLSIPTRYIHSTNEMCAVSDIENSIKLLVKLVENEIE</sequence>
<keyword evidence="5 7" id="KW-0378">Hydrolase</keyword>
<keyword evidence="7" id="KW-0326">Glycosidase</keyword>
<evidence type="ECO:0000313" key="8">
    <source>
        <dbReference type="Proteomes" id="UP001314796"/>
    </source>
</evidence>
<comment type="caution">
    <text evidence="7">The sequence shown here is derived from an EMBL/GenBank/DDBJ whole genome shotgun (WGS) entry which is preliminary data.</text>
</comment>
<evidence type="ECO:0000313" key="7">
    <source>
        <dbReference type="EMBL" id="MBM7614103.1"/>
    </source>
</evidence>
<evidence type="ECO:0000256" key="5">
    <source>
        <dbReference type="ARBA" id="ARBA00022801"/>
    </source>
</evidence>
<evidence type="ECO:0000256" key="2">
    <source>
        <dbReference type="ARBA" id="ARBA00022438"/>
    </source>
</evidence>
<evidence type="ECO:0000256" key="1">
    <source>
        <dbReference type="ARBA" id="ARBA00006272"/>
    </source>
</evidence>
<comment type="similarity">
    <text evidence="1 6">Belongs to the peptidase M42 family.</text>
</comment>
<dbReference type="Proteomes" id="UP001314796">
    <property type="component" value="Unassembled WGS sequence"/>
</dbReference>
<dbReference type="Gene3D" id="2.40.30.40">
    <property type="entry name" value="Peptidase M42, domain 2"/>
    <property type="match status" value="1"/>
</dbReference>
<protein>
    <submittedName>
        <fullName evidence="7">Endoglucanase</fullName>
        <ecNumber evidence="7">3.2.1.4</ecNumber>
    </submittedName>
</protein>
<name>A0ABS2NME3_9FIRM</name>
<keyword evidence="4" id="KW-0479">Metal-binding</keyword>
<dbReference type="EMBL" id="JAFBEE010000002">
    <property type="protein sequence ID" value="MBM7614103.1"/>
    <property type="molecule type" value="Genomic_DNA"/>
</dbReference>
<dbReference type="RefSeq" id="WP_204400372.1">
    <property type="nucleotide sequence ID" value="NZ_JAFBEE010000002.1"/>
</dbReference>
<keyword evidence="8" id="KW-1185">Reference proteome</keyword>
<dbReference type="PIRSF" id="PIRSF001123">
    <property type="entry name" value="PepA_GA"/>
    <property type="match status" value="1"/>
</dbReference>
<dbReference type="GO" id="GO:0008810">
    <property type="term" value="F:cellulase activity"/>
    <property type="evidence" value="ECO:0007669"/>
    <property type="project" value="UniProtKB-EC"/>
</dbReference>
<dbReference type="Pfam" id="PF05343">
    <property type="entry name" value="Peptidase_M42"/>
    <property type="match status" value="1"/>
</dbReference>
<dbReference type="PANTHER" id="PTHR32481">
    <property type="entry name" value="AMINOPEPTIDASE"/>
    <property type="match status" value="1"/>
</dbReference>
<keyword evidence="3" id="KW-0645">Protease</keyword>
<keyword evidence="2" id="KW-0031">Aminopeptidase</keyword>
<dbReference type="SUPFAM" id="SSF101821">
    <property type="entry name" value="Aminopeptidase/glucanase lid domain"/>
    <property type="match status" value="1"/>
</dbReference>
<gene>
    <name evidence="7" type="ORF">JOC73_000612</name>
</gene>
<dbReference type="InterPro" id="IPR008007">
    <property type="entry name" value="Peptidase_M42"/>
</dbReference>
<reference evidence="7 8" key="1">
    <citation type="submission" date="2021-01" db="EMBL/GenBank/DDBJ databases">
        <title>Genomic Encyclopedia of Type Strains, Phase IV (KMG-IV): sequencing the most valuable type-strain genomes for metagenomic binning, comparative biology and taxonomic classification.</title>
        <authorList>
            <person name="Goeker M."/>
        </authorList>
    </citation>
    <scope>NUCLEOTIDE SEQUENCE [LARGE SCALE GENOMIC DNA]</scope>
    <source>
        <strain evidence="7 8">DSM 25890</strain>
    </source>
</reference>
<dbReference type="SUPFAM" id="SSF53187">
    <property type="entry name" value="Zn-dependent exopeptidases"/>
    <property type="match status" value="1"/>
</dbReference>
<dbReference type="PANTHER" id="PTHR32481:SF9">
    <property type="entry name" value="ENDOGLUCANASE"/>
    <property type="match status" value="1"/>
</dbReference>